<gene>
    <name evidence="11" type="ORF">C6P46_000028</name>
</gene>
<dbReference type="EMBL" id="PUHQ01000001">
    <property type="protein sequence ID" value="KAG0667497.1"/>
    <property type="molecule type" value="Genomic_DNA"/>
</dbReference>
<evidence type="ECO:0000256" key="4">
    <source>
        <dbReference type="ARBA" id="ARBA00022547"/>
    </source>
</evidence>
<comment type="subcellular location">
    <subcellularLocation>
        <location evidence="1">Mitochondrion membrane</location>
    </subcellularLocation>
</comment>
<keyword evidence="6" id="KW-0406">Ion transport</keyword>
<organism evidence="11 12">
    <name type="scientific">Rhodotorula mucilaginosa</name>
    <name type="common">Yeast</name>
    <name type="synonym">Rhodotorula rubra</name>
    <dbReference type="NCBI Taxonomy" id="5537"/>
    <lineage>
        <taxon>Eukaryota</taxon>
        <taxon>Fungi</taxon>
        <taxon>Dikarya</taxon>
        <taxon>Basidiomycota</taxon>
        <taxon>Pucciniomycotina</taxon>
        <taxon>Microbotryomycetes</taxon>
        <taxon>Sporidiobolales</taxon>
        <taxon>Sporidiobolaceae</taxon>
        <taxon>Rhodotorula</taxon>
    </lineage>
</organism>
<evidence type="ECO:0000256" key="5">
    <source>
        <dbReference type="ARBA" id="ARBA00022781"/>
    </source>
</evidence>
<keyword evidence="8" id="KW-0472">Membrane</keyword>
<comment type="caution">
    <text evidence="11">The sequence shown here is derived from an EMBL/GenBank/DDBJ whole genome shotgun (WGS) entry which is preliminary data.</text>
</comment>
<proteinExistence type="inferred from homology"/>
<comment type="similarity">
    <text evidence="2">Belongs to the ATPase g subunit family.</text>
</comment>
<sequence>MLSSTMISASVRRRFASGAPRFASSSSSSTTEQASQKAQQAAQQAGAKAQQALAGAQKTVGNLLGSYKEPIFYNVRSPKRTSPRVISNSFIDYYTDPYSLFSFAHLATSSGPYTQLAVAREVAKQVYVGEKLAPPSWAQASYTFRQFAQQAPHVSFWRKLYESGEYKRWLLYAVEAYGIFKIGEMVGRRHIVGYKLDESRTHALT</sequence>
<dbReference type="Proteomes" id="UP000777482">
    <property type="component" value="Unassembled WGS sequence"/>
</dbReference>
<keyword evidence="4" id="KW-0138">CF(0)</keyword>
<keyword evidence="12" id="KW-1185">Reference proteome</keyword>
<evidence type="ECO:0000313" key="12">
    <source>
        <dbReference type="Proteomes" id="UP000777482"/>
    </source>
</evidence>
<accession>A0A9P6WAR0</accession>
<reference evidence="11 12" key="1">
    <citation type="submission" date="2020-11" db="EMBL/GenBank/DDBJ databases">
        <title>Kefir isolates.</title>
        <authorList>
            <person name="Marcisauskas S."/>
            <person name="Kim Y."/>
            <person name="Blasche S."/>
        </authorList>
    </citation>
    <scope>NUCLEOTIDE SEQUENCE [LARGE SCALE GENOMIC DNA]</scope>
    <source>
        <strain evidence="11 12">KR</strain>
    </source>
</reference>
<feature type="region of interest" description="Disordered" evidence="10">
    <location>
        <begin position="20"/>
        <end position="43"/>
    </location>
</feature>
<evidence type="ECO:0000256" key="3">
    <source>
        <dbReference type="ARBA" id="ARBA00022448"/>
    </source>
</evidence>
<dbReference type="GO" id="GO:0015078">
    <property type="term" value="F:proton transmembrane transporter activity"/>
    <property type="evidence" value="ECO:0007669"/>
    <property type="project" value="InterPro"/>
</dbReference>
<dbReference type="GO" id="GO:0031966">
    <property type="term" value="C:mitochondrial membrane"/>
    <property type="evidence" value="ECO:0007669"/>
    <property type="project" value="UniProtKB-SubCell"/>
</dbReference>
<evidence type="ECO:0000256" key="6">
    <source>
        <dbReference type="ARBA" id="ARBA00023065"/>
    </source>
</evidence>
<evidence type="ECO:0000313" key="11">
    <source>
        <dbReference type="EMBL" id="KAG0667497.1"/>
    </source>
</evidence>
<protein>
    <submittedName>
        <fullName evidence="11">Uncharacterized protein</fullName>
    </submittedName>
</protein>
<dbReference type="GO" id="GO:0045259">
    <property type="term" value="C:proton-transporting ATP synthase complex"/>
    <property type="evidence" value="ECO:0007669"/>
    <property type="project" value="UniProtKB-KW"/>
</dbReference>
<keyword evidence="7" id="KW-0496">Mitochondrion</keyword>
<evidence type="ECO:0000256" key="7">
    <source>
        <dbReference type="ARBA" id="ARBA00023128"/>
    </source>
</evidence>
<evidence type="ECO:0000256" key="10">
    <source>
        <dbReference type="SAM" id="MobiDB-lite"/>
    </source>
</evidence>
<dbReference type="AlphaFoldDB" id="A0A9P6WAR0"/>
<evidence type="ECO:0000256" key="2">
    <source>
        <dbReference type="ARBA" id="ARBA00005699"/>
    </source>
</evidence>
<evidence type="ECO:0000256" key="1">
    <source>
        <dbReference type="ARBA" id="ARBA00004325"/>
    </source>
</evidence>
<keyword evidence="5" id="KW-0375">Hydrogen ion transport</keyword>
<keyword evidence="3" id="KW-0813">Transport</keyword>
<keyword evidence="9" id="KW-0066">ATP synthesis</keyword>
<dbReference type="GO" id="GO:0015986">
    <property type="term" value="P:proton motive force-driven ATP synthesis"/>
    <property type="evidence" value="ECO:0007669"/>
    <property type="project" value="InterPro"/>
</dbReference>
<evidence type="ECO:0000256" key="9">
    <source>
        <dbReference type="ARBA" id="ARBA00023310"/>
    </source>
</evidence>
<name>A0A9P6WAR0_RHOMI</name>
<evidence type="ECO:0000256" key="8">
    <source>
        <dbReference type="ARBA" id="ARBA00023136"/>
    </source>
</evidence>
<dbReference type="OrthoDB" id="437at2759"/>
<dbReference type="InterPro" id="IPR006808">
    <property type="entry name" value="ATP_synth_F0_gsu_mt"/>
</dbReference>
<dbReference type="Pfam" id="PF04718">
    <property type="entry name" value="ATP-synt_G"/>
    <property type="match status" value="1"/>
</dbReference>